<proteinExistence type="predicted"/>
<evidence type="ECO:0000313" key="1">
    <source>
        <dbReference type="EMBL" id="SER72527.1"/>
    </source>
</evidence>
<evidence type="ECO:0008006" key="3">
    <source>
        <dbReference type="Google" id="ProtNLM"/>
    </source>
</evidence>
<evidence type="ECO:0000313" key="2">
    <source>
        <dbReference type="Proteomes" id="UP000199503"/>
    </source>
</evidence>
<accession>A0A1H9RIS5</accession>
<dbReference type="RefSeq" id="WP_089920545.1">
    <property type="nucleotide sequence ID" value="NZ_FOFV01000011.1"/>
</dbReference>
<sequence length="377" mass="41246">MFESEFAEDPLIAQLRCFLSACRFIEVVDRTDDLAAEPACSASRARWRELLRLRLTALVVLVRYAEAEDACRLVLESAEADDDHMARARVLGYGLATAYFLGKTEEAVGRLDEVLATAEDMPAGPERMSTVAAAAIGSGMIGLTELSDLLLSRLVEQVATAPEGVVPAGIVAFLHALMTTRRCQLAIELEQREPAKSASLYRSVLDLATKIGVDLRGERPNGSLAARPAELYLAHLCFAKIAIGEAAEVEEIVRSVSVTGVVEPFDAVGATTEIMWGLCQLRIGLEDGAIDPARWGCLTDRLTRLAHRTRTLVLQAETARIQLEVTRLGGDPLRCAAVRERYEAALDELDWTARLERARFAGLRSRTMRDVVRRIAG</sequence>
<dbReference type="Proteomes" id="UP000199503">
    <property type="component" value="Unassembled WGS sequence"/>
</dbReference>
<protein>
    <recommendedName>
        <fullName evidence="3">Tetratricopeptide repeat-containing protein</fullName>
    </recommendedName>
</protein>
<organism evidence="1 2">
    <name type="scientific">Lentzea albida</name>
    <dbReference type="NCBI Taxonomy" id="65499"/>
    <lineage>
        <taxon>Bacteria</taxon>
        <taxon>Bacillati</taxon>
        <taxon>Actinomycetota</taxon>
        <taxon>Actinomycetes</taxon>
        <taxon>Pseudonocardiales</taxon>
        <taxon>Pseudonocardiaceae</taxon>
        <taxon>Lentzea</taxon>
    </lineage>
</organism>
<dbReference type="EMBL" id="FOFV01000011">
    <property type="protein sequence ID" value="SER72527.1"/>
    <property type="molecule type" value="Genomic_DNA"/>
</dbReference>
<gene>
    <name evidence="1" type="ORF">SAMN04488000_111132</name>
</gene>
<keyword evidence="2" id="KW-1185">Reference proteome</keyword>
<reference evidence="2" key="1">
    <citation type="submission" date="2016-10" db="EMBL/GenBank/DDBJ databases">
        <authorList>
            <person name="Varghese N."/>
            <person name="Submissions S."/>
        </authorList>
    </citation>
    <scope>NUCLEOTIDE SEQUENCE [LARGE SCALE GENOMIC DNA]</scope>
    <source>
        <strain evidence="2">DSM 44437</strain>
    </source>
</reference>
<dbReference type="AlphaFoldDB" id="A0A1H9RIS5"/>
<name>A0A1H9RIS5_9PSEU</name>